<feature type="transmembrane region" description="Helical" evidence="2">
    <location>
        <begin position="25"/>
        <end position="42"/>
    </location>
</feature>
<evidence type="ECO:0000256" key="1">
    <source>
        <dbReference type="SAM" id="MobiDB-lite"/>
    </source>
</evidence>
<proteinExistence type="predicted"/>
<evidence type="ECO:0000313" key="4">
    <source>
        <dbReference type="Proteomes" id="UP000192578"/>
    </source>
</evidence>
<sequence>MVTFVLGFIFNGTLMLSAYLCHGDFVLGFIFNGTLLLLRYLCHGEPSSSGSSSMVPSCFCGTFAMVTFVLGFIFNGFGRPHYTSRHERTGPATSTPDVLIHRSPPTEIASDHSRGSGPHRQKLPCPPGRELRSALRAGGRHSVSPIHDPTPRARHHQRRFRLDHPLKLPGSGDFTPFHPCLTPGLQRGEGREPLFFRTRNSSVPACHDRSGSRSVDTSGRPQRRPRPRPRPTTTRQSVEQARNAFNSVLQTDAGGATLRPVAHLVDGCNHTVTVGSATVSTSAIPSRRSRQ</sequence>
<keyword evidence="2" id="KW-0472">Membrane</keyword>
<dbReference type="EMBL" id="MTYJ01000098">
    <property type="protein sequence ID" value="OQV14858.1"/>
    <property type="molecule type" value="Genomic_DNA"/>
</dbReference>
<comment type="caution">
    <text evidence="3">The sequence shown here is derived from an EMBL/GenBank/DDBJ whole genome shotgun (WGS) entry which is preliminary data.</text>
</comment>
<name>A0A1W0WI23_HYPEX</name>
<dbReference type="Proteomes" id="UP000192578">
    <property type="component" value="Unassembled WGS sequence"/>
</dbReference>
<dbReference type="AlphaFoldDB" id="A0A1W0WI23"/>
<organism evidence="3 4">
    <name type="scientific">Hypsibius exemplaris</name>
    <name type="common">Freshwater tardigrade</name>
    <dbReference type="NCBI Taxonomy" id="2072580"/>
    <lineage>
        <taxon>Eukaryota</taxon>
        <taxon>Metazoa</taxon>
        <taxon>Ecdysozoa</taxon>
        <taxon>Tardigrada</taxon>
        <taxon>Eutardigrada</taxon>
        <taxon>Parachela</taxon>
        <taxon>Hypsibioidea</taxon>
        <taxon>Hypsibiidae</taxon>
        <taxon>Hypsibius</taxon>
    </lineage>
</organism>
<gene>
    <name evidence="3" type="ORF">BV898_11005</name>
</gene>
<keyword evidence="4" id="KW-1185">Reference proteome</keyword>
<reference evidence="4" key="1">
    <citation type="submission" date="2017-01" db="EMBL/GenBank/DDBJ databases">
        <title>Comparative genomics of anhydrobiosis in the tardigrade Hypsibius dujardini.</title>
        <authorList>
            <person name="Yoshida Y."/>
            <person name="Koutsovoulos G."/>
            <person name="Laetsch D."/>
            <person name="Stevens L."/>
            <person name="Kumar S."/>
            <person name="Horikawa D."/>
            <person name="Ishino K."/>
            <person name="Komine S."/>
            <person name="Tomita M."/>
            <person name="Blaxter M."/>
            <person name="Arakawa K."/>
        </authorList>
    </citation>
    <scope>NUCLEOTIDE SEQUENCE [LARGE SCALE GENOMIC DNA]</scope>
    <source>
        <strain evidence="4">Z151</strain>
    </source>
</reference>
<accession>A0A1W0WI23</accession>
<evidence type="ECO:0000313" key="3">
    <source>
        <dbReference type="EMBL" id="OQV14858.1"/>
    </source>
</evidence>
<protein>
    <submittedName>
        <fullName evidence="3">Uncharacterized protein</fullName>
    </submittedName>
</protein>
<keyword evidence="2" id="KW-1133">Transmembrane helix</keyword>
<keyword evidence="2" id="KW-0812">Transmembrane</keyword>
<evidence type="ECO:0000256" key="2">
    <source>
        <dbReference type="SAM" id="Phobius"/>
    </source>
</evidence>
<feature type="transmembrane region" description="Helical" evidence="2">
    <location>
        <begin position="54"/>
        <end position="74"/>
    </location>
</feature>
<feature type="region of interest" description="Disordered" evidence="1">
    <location>
        <begin position="84"/>
        <end position="238"/>
    </location>
</feature>